<accession>A0A1E1MNN6</accession>
<proteinExistence type="predicted"/>
<name>A0A1E1MNN6_RHYSE</name>
<sequence>MSSWNDDYLNVYPPTSRMYTLTMSLSSIAISMVAQVIEKFLKRLR</sequence>
<keyword evidence="1" id="KW-0812">Transmembrane</keyword>
<dbReference type="EMBL" id="FJVC01000439">
    <property type="protein sequence ID" value="CZT50681.1"/>
    <property type="molecule type" value="Genomic_DNA"/>
</dbReference>
<dbReference type="Proteomes" id="UP000177625">
    <property type="component" value="Unassembled WGS sequence"/>
</dbReference>
<feature type="transmembrane region" description="Helical" evidence="1">
    <location>
        <begin position="18"/>
        <end position="37"/>
    </location>
</feature>
<dbReference type="AlphaFoldDB" id="A0A1E1MNN6"/>
<reference evidence="3" key="1">
    <citation type="submission" date="2016-03" db="EMBL/GenBank/DDBJ databases">
        <authorList>
            <person name="Guldener U."/>
        </authorList>
    </citation>
    <scope>NUCLEOTIDE SEQUENCE [LARGE SCALE GENOMIC DNA]</scope>
</reference>
<protein>
    <submittedName>
        <fullName evidence="2">Uncharacterized protein</fullName>
    </submittedName>
</protein>
<keyword evidence="3" id="KW-1185">Reference proteome</keyword>
<organism evidence="2 3">
    <name type="scientific">Rhynchosporium secalis</name>
    <name type="common">Barley scald fungus</name>
    <dbReference type="NCBI Taxonomy" id="38038"/>
    <lineage>
        <taxon>Eukaryota</taxon>
        <taxon>Fungi</taxon>
        <taxon>Dikarya</taxon>
        <taxon>Ascomycota</taxon>
        <taxon>Pezizomycotina</taxon>
        <taxon>Leotiomycetes</taxon>
        <taxon>Helotiales</taxon>
        <taxon>Ploettnerulaceae</taxon>
        <taxon>Rhynchosporium</taxon>
    </lineage>
</organism>
<gene>
    <name evidence="2" type="ORF">RSE6_11708</name>
</gene>
<evidence type="ECO:0000313" key="2">
    <source>
        <dbReference type="EMBL" id="CZT50681.1"/>
    </source>
</evidence>
<evidence type="ECO:0000313" key="3">
    <source>
        <dbReference type="Proteomes" id="UP000177625"/>
    </source>
</evidence>
<keyword evidence="1" id="KW-1133">Transmembrane helix</keyword>
<keyword evidence="1" id="KW-0472">Membrane</keyword>
<evidence type="ECO:0000256" key="1">
    <source>
        <dbReference type="SAM" id="Phobius"/>
    </source>
</evidence>